<dbReference type="OrthoDB" id="5398371at2759"/>
<evidence type="ECO:0000313" key="2">
    <source>
        <dbReference type="Proteomes" id="UP000664132"/>
    </source>
</evidence>
<name>A0A8H7WKA5_9HELO</name>
<evidence type="ECO:0008006" key="3">
    <source>
        <dbReference type="Google" id="ProtNLM"/>
    </source>
</evidence>
<comment type="caution">
    <text evidence="1">The sequence shown here is derived from an EMBL/GenBank/DDBJ whole genome shotgun (WGS) entry which is preliminary data.</text>
</comment>
<evidence type="ECO:0000313" key="1">
    <source>
        <dbReference type="EMBL" id="KAG4426272.1"/>
    </source>
</evidence>
<accession>A0A8H7WKA5</accession>
<dbReference type="Proteomes" id="UP000664132">
    <property type="component" value="Unassembled WGS sequence"/>
</dbReference>
<keyword evidence="2" id="KW-1185">Reference proteome</keyword>
<gene>
    <name evidence="1" type="ORF">IFR04_000455</name>
</gene>
<reference evidence="1" key="1">
    <citation type="submission" date="2021-02" db="EMBL/GenBank/DDBJ databases">
        <title>Genome sequence Cadophora malorum strain M34.</title>
        <authorList>
            <person name="Stefanovic E."/>
            <person name="Vu D."/>
            <person name="Scully C."/>
            <person name="Dijksterhuis J."/>
            <person name="Roader J."/>
            <person name="Houbraken J."/>
        </authorList>
    </citation>
    <scope>NUCLEOTIDE SEQUENCE</scope>
    <source>
        <strain evidence="1">M34</strain>
    </source>
</reference>
<dbReference type="EMBL" id="JAFJYH010000003">
    <property type="protein sequence ID" value="KAG4426272.1"/>
    <property type="molecule type" value="Genomic_DNA"/>
</dbReference>
<sequence length="499" mass="56090">MTVPKSTLKPATSEQSNTMTSIDIDGNLYPLIEIRSTGDVLLDVHFMNDSECTKSIPKDALRSLRTKRLPIPSPRILYRAKLDTIKKYSEYFQILLKPQFAEGIEVAKALAELQASNQDATKIEADKLPRVKIVDEDGATKTFGRELIFKDMLNIVHGSDPVTSPFNTQCITTLIVLADRYGFMAPVSRHMQKTLNVHKYPVTLDKNGEEALRQKILIQFHTDQGMRFTNATKDLILRGSLRWSDTAENGAEYQTIWWDLPYGLEVELAFRRACVLRTIASIQDQFLQIYSSKERQCKLGYDTSSSCDSFQLGEMIKFLTKKGLLSLVSFQATSPYDPDYVWPEAYQGDIELLIGILRQCPTYQIDSNHGHCGLRTKLLPALDFIRTCIDTGLGIRLSRSKTGGPVFESWIPAKPASRSTAKKAVWVGNGEDDVNVATAKLKQFDFGQVKPKMMWSSNADAGVERTPRGLFTAEKWNWITEPETSSVRLGGSFMTSVSR</sequence>
<dbReference type="AlphaFoldDB" id="A0A8H7WKA5"/>
<proteinExistence type="predicted"/>
<organism evidence="1 2">
    <name type="scientific">Cadophora malorum</name>
    <dbReference type="NCBI Taxonomy" id="108018"/>
    <lineage>
        <taxon>Eukaryota</taxon>
        <taxon>Fungi</taxon>
        <taxon>Dikarya</taxon>
        <taxon>Ascomycota</taxon>
        <taxon>Pezizomycotina</taxon>
        <taxon>Leotiomycetes</taxon>
        <taxon>Helotiales</taxon>
        <taxon>Ploettnerulaceae</taxon>
        <taxon>Cadophora</taxon>
    </lineage>
</organism>
<protein>
    <recommendedName>
        <fullName evidence="3">Hydroxyproline-rich glyco protein</fullName>
    </recommendedName>
</protein>